<accession>A0ABV2LUX6</accession>
<dbReference type="InterPro" id="IPR012808">
    <property type="entry name" value="CHP02453"/>
</dbReference>
<dbReference type="InterPro" id="IPR015996">
    <property type="entry name" value="UCP028451"/>
</dbReference>
<keyword evidence="2" id="KW-1185">Reference proteome</keyword>
<evidence type="ECO:0000313" key="1">
    <source>
        <dbReference type="EMBL" id="MET3731313.1"/>
    </source>
</evidence>
<name>A0ABV2LUX6_9FLAO</name>
<sequence length="219" mass="25946">MDAEVIEYLKDLGNNNNRPWFQENKDRFEAAKAEAHSLFREIELGLKELDEFHDPKFYRIYRDVRFSKDKTPYSGHFSVLFKRKQPENRGSFYVQIKPGQSMVGGGFWGPDKEDLLRIRKAIDMEDDLEEILADPALKKSFRKLKGDKLKRVPKDFDKEHPRGNLLKYKQFLLTKRYSDKDVVRKGFVQKVLQDYQTLQPFFNYMTEVLTTDENGVSLY</sequence>
<dbReference type="RefSeq" id="WP_354507449.1">
    <property type="nucleotide sequence ID" value="NZ_JBEPMO010000003.1"/>
</dbReference>
<organism evidence="1 2">
    <name type="scientific">Moheibacter stercoris</name>
    <dbReference type="NCBI Taxonomy" id="1628251"/>
    <lineage>
        <taxon>Bacteria</taxon>
        <taxon>Pseudomonadati</taxon>
        <taxon>Bacteroidota</taxon>
        <taxon>Flavobacteriia</taxon>
        <taxon>Flavobacteriales</taxon>
        <taxon>Weeksellaceae</taxon>
        <taxon>Moheibacter</taxon>
    </lineage>
</organism>
<dbReference type="EMBL" id="JBEPMO010000003">
    <property type="protein sequence ID" value="MET3731313.1"/>
    <property type="molecule type" value="Genomic_DNA"/>
</dbReference>
<dbReference type="PIRSF" id="PIRSF028451">
    <property type="entry name" value="UCP028451"/>
    <property type="match status" value="1"/>
</dbReference>
<protein>
    <submittedName>
        <fullName evidence="1">Uncharacterized protein (TIGR02453 family)</fullName>
    </submittedName>
</protein>
<evidence type="ECO:0000313" key="2">
    <source>
        <dbReference type="Proteomes" id="UP001549146"/>
    </source>
</evidence>
<comment type="caution">
    <text evidence="1">The sequence shown here is derived from an EMBL/GenBank/DDBJ whole genome shotgun (WGS) entry which is preliminary data.</text>
</comment>
<proteinExistence type="predicted"/>
<dbReference type="Proteomes" id="UP001549146">
    <property type="component" value="Unassembled WGS sequence"/>
</dbReference>
<reference evidence="1 2" key="1">
    <citation type="submission" date="2024-06" db="EMBL/GenBank/DDBJ databases">
        <title>Genomic Encyclopedia of Type Strains, Phase IV (KMG-IV): sequencing the most valuable type-strain genomes for metagenomic binning, comparative biology and taxonomic classification.</title>
        <authorList>
            <person name="Goeker M."/>
        </authorList>
    </citation>
    <scope>NUCLEOTIDE SEQUENCE [LARGE SCALE GENOMIC DNA]</scope>
    <source>
        <strain evidence="1 2">DSM 29388</strain>
    </source>
</reference>
<dbReference type="Pfam" id="PF09365">
    <property type="entry name" value="DUF2461"/>
    <property type="match status" value="1"/>
</dbReference>
<dbReference type="NCBIfam" id="TIGR02453">
    <property type="entry name" value="TIGR02453 family protein"/>
    <property type="match status" value="1"/>
</dbReference>
<gene>
    <name evidence="1" type="ORF">ABID46_000880</name>
</gene>
<dbReference type="PANTHER" id="PTHR36452">
    <property type="entry name" value="CHROMOSOME 12, WHOLE GENOME SHOTGUN SEQUENCE"/>
    <property type="match status" value="1"/>
</dbReference>
<dbReference type="PANTHER" id="PTHR36452:SF1">
    <property type="entry name" value="DUF2461 DOMAIN-CONTAINING PROTEIN"/>
    <property type="match status" value="1"/>
</dbReference>